<dbReference type="Proteomes" id="UP000029453">
    <property type="component" value="Unassembled WGS sequence"/>
</dbReference>
<dbReference type="EMBL" id="BALG01000058">
    <property type="protein sequence ID" value="GAC41982.1"/>
    <property type="molecule type" value="Genomic_DNA"/>
</dbReference>
<evidence type="ECO:0000313" key="2">
    <source>
        <dbReference type="Proteomes" id="UP000029453"/>
    </source>
</evidence>
<organism evidence="1 2">
    <name type="scientific">Paenibacillus popilliae ATCC 14706</name>
    <dbReference type="NCBI Taxonomy" id="1212764"/>
    <lineage>
        <taxon>Bacteria</taxon>
        <taxon>Bacillati</taxon>
        <taxon>Bacillota</taxon>
        <taxon>Bacilli</taxon>
        <taxon>Bacillales</taxon>
        <taxon>Paenibacillaceae</taxon>
        <taxon>Paenibacillus</taxon>
    </lineage>
</organism>
<keyword evidence="1" id="KW-0808">Transferase</keyword>
<keyword evidence="2" id="KW-1185">Reference proteome</keyword>
<sequence>MPVGSNILRPEEGENVDSLLCALGLIFLDFKDVVILLAS</sequence>
<reference evidence="1 2" key="1">
    <citation type="submission" date="2012-10" db="EMBL/GenBank/DDBJ databases">
        <title>Draft Genome Sequence of Paenibacillus popilliae ATCC 14706T.</title>
        <authorList>
            <person name="Iiyama K."/>
            <person name="Mori K."/>
            <person name="Mon H."/>
            <person name="Chieda Y."/>
            <person name="Lee J.M."/>
            <person name="Kusakabe T."/>
            <person name="Tashiro K."/>
            <person name="Asano S."/>
            <person name="Yasunaga-Aoki C."/>
            <person name="Shimizu S."/>
        </authorList>
    </citation>
    <scope>NUCLEOTIDE SEQUENCE [LARGE SCALE GENOMIC DNA]</scope>
    <source>
        <strain evidence="1 2">ATCC 14706</strain>
    </source>
</reference>
<accession>M9L9B8</accession>
<dbReference type="GO" id="GO:0016740">
    <property type="term" value="F:transferase activity"/>
    <property type="evidence" value="ECO:0007669"/>
    <property type="project" value="UniProtKB-KW"/>
</dbReference>
<evidence type="ECO:0000313" key="1">
    <source>
        <dbReference type="EMBL" id="GAC41982.1"/>
    </source>
</evidence>
<proteinExistence type="predicted"/>
<protein>
    <submittedName>
        <fullName evidence="1">Glutamine phosphoribosylpyrophosphate amidotransferase</fullName>
    </submittedName>
</protein>
<dbReference type="AlphaFoldDB" id="M9L9B8"/>
<comment type="caution">
    <text evidence="1">The sequence shown here is derived from an EMBL/GenBank/DDBJ whole genome shotgun (WGS) entry which is preliminary data.</text>
</comment>
<gene>
    <name evidence="1" type="ORF">PPOP_1339</name>
</gene>
<name>M9L9B8_PAEPP</name>